<reference evidence="2" key="1">
    <citation type="submission" date="2022-11" db="UniProtKB">
        <authorList>
            <consortium name="WormBaseParasite"/>
        </authorList>
    </citation>
    <scope>IDENTIFICATION</scope>
</reference>
<sequence>MISPNSIQTYSKLIKSSSPIFAKRTVHLDLKGAPPKAEFYQQLIPFIKSLGFDSILMEYEDMFPFSGRFEILKAKNAYTRETIVEILKLAEDNEIEIIPLIQTFGHMEFVLKHSIFQHLREIPEKPDTICPSDLNSTLLISEMLQQIRALHPKAKSIHIGCDEAWHIAQDERCLHALNTTFHNSTDQLKLAHISSVAKFAKENLNFDNVFTWNDLFDKIPSNLLNEYKLGSYIIPVIWGYAEDVTVPGYFPNGMIERYSKVFNEIYFASVFKGANGATQIFVSIKRYLSNLKSYLSLYKQNENILVGKLSGTILTGWSRFWHGIQLCEILPEGIPALVSEAIYMNDPSLNNEEIENKTLEFFNCERHQLVPVSYNGKLYAPRKEAVFSFCTFPGSDVYALIEKLKLFIWKISVSTPELYGPLREEQKLLRIEFQESMKKYFYDDTVEEFIKQNIDSRIPA</sequence>
<dbReference type="Proteomes" id="UP000887580">
    <property type="component" value="Unplaced"/>
</dbReference>
<evidence type="ECO:0000313" key="1">
    <source>
        <dbReference type="Proteomes" id="UP000887580"/>
    </source>
</evidence>
<accession>A0AC35G7N7</accession>
<proteinExistence type="predicted"/>
<organism evidence="1 2">
    <name type="scientific">Panagrolaimus sp. PS1159</name>
    <dbReference type="NCBI Taxonomy" id="55785"/>
    <lineage>
        <taxon>Eukaryota</taxon>
        <taxon>Metazoa</taxon>
        <taxon>Ecdysozoa</taxon>
        <taxon>Nematoda</taxon>
        <taxon>Chromadorea</taxon>
        <taxon>Rhabditida</taxon>
        <taxon>Tylenchina</taxon>
        <taxon>Panagrolaimomorpha</taxon>
        <taxon>Panagrolaimoidea</taxon>
        <taxon>Panagrolaimidae</taxon>
        <taxon>Panagrolaimus</taxon>
    </lineage>
</organism>
<evidence type="ECO:0000313" key="2">
    <source>
        <dbReference type="WBParaSite" id="PS1159_v2.g24824.t1"/>
    </source>
</evidence>
<protein>
    <submittedName>
        <fullName evidence="2">Beta-N-acetylhexosaminidase</fullName>
    </submittedName>
</protein>
<dbReference type="WBParaSite" id="PS1159_v2.g24824.t1">
    <property type="protein sequence ID" value="PS1159_v2.g24824.t1"/>
    <property type="gene ID" value="PS1159_v2.g24824"/>
</dbReference>
<name>A0AC35G7N7_9BILA</name>